<evidence type="ECO:0000313" key="1">
    <source>
        <dbReference type="EMBL" id="MBN9413418.1"/>
    </source>
</evidence>
<reference evidence="1" key="1">
    <citation type="submission" date="2021-02" db="EMBL/GenBank/DDBJ databases">
        <title>Thiocyanate and organic carbon inputs drive convergent selection for specific autotrophic Afipia and Thiobacillus strains within complex microbiomes.</title>
        <authorList>
            <person name="Huddy R.J."/>
            <person name="Sachdeva R."/>
            <person name="Kadzinga F."/>
            <person name="Kantor R.S."/>
            <person name="Harrison S.T.L."/>
            <person name="Banfield J.F."/>
        </authorList>
    </citation>
    <scope>NUCLEOTIDE SEQUENCE</scope>
    <source>
        <strain evidence="1">SCN18_10_11_15_R4_P_38_20</strain>
    </source>
</reference>
<evidence type="ECO:0008006" key="3">
    <source>
        <dbReference type="Google" id="ProtNLM"/>
    </source>
</evidence>
<sequence>MKSKLLTYTILACMTSLIGCAEYDLKKAPGYQFTKEQPIHLDVKNLKIINTPLGKETQTTKNLRLALQGWGNSRFVTYGNDKSAILIVEDAKLDTYQEKYDGKIRVKLELRNDQNFIIGSVHAAVVRTLQIPVDLSSEEREQQLKRFQEELVNDIDKQVKKELIQHLPSYISTWMS</sequence>
<dbReference type="Proteomes" id="UP000664414">
    <property type="component" value="Unassembled WGS sequence"/>
</dbReference>
<accession>A0A8J7Q1I8</accession>
<proteinExistence type="predicted"/>
<comment type="caution">
    <text evidence="1">The sequence shown here is derived from an EMBL/GenBank/DDBJ whole genome shotgun (WGS) entry which is preliminary data.</text>
</comment>
<evidence type="ECO:0000313" key="2">
    <source>
        <dbReference type="Proteomes" id="UP000664414"/>
    </source>
</evidence>
<protein>
    <recommendedName>
        <fullName evidence="3">Lipoprotein</fullName>
    </recommendedName>
</protein>
<dbReference type="EMBL" id="JAFKGL010000023">
    <property type="protein sequence ID" value="MBN9413418.1"/>
    <property type="molecule type" value="Genomic_DNA"/>
</dbReference>
<dbReference type="PROSITE" id="PS51257">
    <property type="entry name" value="PROKAR_LIPOPROTEIN"/>
    <property type="match status" value="1"/>
</dbReference>
<organism evidence="1 2">
    <name type="scientific">Candidatus Paracaedimonas acanthamoebae</name>
    <dbReference type="NCBI Taxonomy" id="244581"/>
    <lineage>
        <taxon>Bacteria</taxon>
        <taxon>Pseudomonadati</taxon>
        <taxon>Pseudomonadota</taxon>
        <taxon>Alphaproteobacteria</taxon>
        <taxon>Holosporales</taxon>
        <taxon>Caedimonadaceae</taxon>
        <taxon>Candidatus Paracaedimonas</taxon>
    </lineage>
</organism>
<gene>
    <name evidence="1" type="ORF">J0H12_05800</name>
</gene>
<dbReference type="AlphaFoldDB" id="A0A8J7Q1I8"/>
<name>A0A8J7Q1I8_9PROT</name>